<dbReference type="RefSeq" id="WP_310885522.1">
    <property type="nucleotide sequence ID" value="NZ_CP121646.1"/>
</dbReference>
<evidence type="ECO:0000313" key="1">
    <source>
        <dbReference type="EMBL" id="WFU64842.1"/>
    </source>
</evidence>
<reference evidence="1 2" key="1">
    <citation type="submission" date="2023-04" db="EMBL/GenBank/DDBJ databases">
        <title>Australian commercial rhizobial inoculants.</title>
        <authorList>
            <person name="Kohlmeier M.G."/>
            <person name="O'Hara G.W."/>
            <person name="Colombi E."/>
            <person name="Ramsay J.P."/>
            <person name="Terpolilli J."/>
        </authorList>
    </citation>
    <scope>NUCLEOTIDE SEQUENCE [LARGE SCALE GENOMIC DNA]</scope>
    <source>
        <strain evidence="1 2">CB627</strain>
    </source>
</reference>
<name>A0ABY8JMA3_9BRAD</name>
<proteinExistence type="predicted"/>
<accession>A0ABY8JMA3</accession>
<sequence>MRIHELLALGRQEVLPYALIKMQSPRYRHCWLPISREYSRLGCVGWTDYDMCINDALVFVRDPRTFENVWATTTENACFLYSSTNEASADYQERLERLLAEYHFFHGDPPPELHFAPLVAHH</sequence>
<protein>
    <submittedName>
        <fullName evidence="1">Uncharacterized protein</fullName>
    </submittedName>
</protein>
<dbReference type="EMBL" id="CP121646">
    <property type="protein sequence ID" value="WFU64842.1"/>
    <property type="molecule type" value="Genomic_DNA"/>
</dbReference>
<gene>
    <name evidence="1" type="ORF">QA636_04640</name>
</gene>
<dbReference type="Proteomes" id="UP001221546">
    <property type="component" value="Chromosome"/>
</dbReference>
<organism evidence="1 2">
    <name type="scientific">Bradyrhizobium brasilense</name>
    <dbReference type="NCBI Taxonomy" id="1419277"/>
    <lineage>
        <taxon>Bacteria</taxon>
        <taxon>Pseudomonadati</taxon>
        <taxon>Pseudomonadota</taxon>
        <taxon>Alphaproteobacteria</taxon>
        <taxon>Hyphomicrobiales</taxon>
        <taxon>Nitrobacteraceae</taxon>
        <taxon>Bradyrhizobium</taxon>
    </lineage>
</organism>
<keyword evidence="2" id="KW-1185">Reference proteome</keyword>
<evidence type="ECO:0000313" key="2">
    <source>
        <dbReference type="Proteomes" id="UP001221546"/>
    </source>
</evidence>